<name>A0A178K1I1_9GAMM</name>
<dbReference type="InterPro" id="IPR006047">
    <property type="entry name" value="GH13_cat_dom"/>
</dbReference>
<dbReference type="GO" id="GO:0005980">
    <property type="term" value="P:glycogen catabolic process"/>
    <property type="evidence" value="ECO:0007669"/>
    <property type="project" value="InterPro"/>
</dbReference>
<evidence type="ECO:0000256" key="1">
    <source>
        <dbReference type="ARBA" id="ARBA00008061"/>
    </source>
</evidence>
<dbReference type="PANTHER" id="PTHR43002">
    <property type="entry name" value="GLYCOGEN DEBRANCHING ENZYME"/>
    <property type="match status" value="1"/>
</dbReference>
<organism evidence="6 7">
    <name type="scientific">Photobacterium jeanii</name>
    <dbReference type="NCBI Taxonomy" id="858640"/>
    <lineage>
        <taxon>Bacteria</taxon>
        <taxon>Pseudomonadati</taxon>
        <taxon>Pseudomonadota</taxon>
        <taxon>Gammaproteobacteria</taxon>
        <taxon>Vibrionales</taxon>
        <taxon>Vibrionaceae</taxon>
        <taxon>Photobacterium</taxon>
    </lineage>
</organism>
<dbReference type="SUPFAM" id="SSF51011">
    <property type="entry name" value="Glycosyl hydrolase domain"/>
    <property type="match status" value="1"/>
</dbReference>
<dbReference type="SMART" id="SM00642">
    <property type="entry name" value="Aamy"/>
    <property type="match status" value="1"/>
</dbReference>
<feature type="compositionally biased region" description="Basic and acidic residues" evidence="4">
    <location>
        <begin position="433"/>
        <end position="447"/>
    </location>
</feature>
<gene>
    <name evidence="6" type="ORF">A3K86_19440</name>
</gene>
<accession>A0A178K1I1</accession>
<dbReference type="SUPFAM" id="SSF51445">
    <property type="entry name" value="(Trans)glycosidases"/>
    <property type="match status" value="1"/>
</dbReference>
<dbReference type="InterPro" id="IPR013783">
    <property type="entry name" value="Ig-like_fold"/>
</dbReference>
<keyword evidence="7" id="KW-1185">Reference proteome</keyword>
<dbReference type="Gene3D" id="2.60.40.1180">
    <property type="entry name" value="Golgi alpha-mannosidase II"/>
    <property type="match status" value="1"/>
</dbReference>
<dbReference type="InterPro" id="IPR017853">
    <property type="entry name" value="GH"/>
</dbReference>
<dbReference type="AlphaFoldDB" id="A0A178K1I1"/>
<keyword evidence="3" id="KW-0326">Glycosidase</keyword>
<dbReference type="InterPro" id="IPR004193">
    <property type="entry name" value="Glyco_hydro_13_N"/>
</dbReference>
<comment type="similarity">
    <text evidence="1">Belongs to the glycosyl hydrolase 13 family.</text>
</comment>
<reference evidence="6 7" key="1">
    <citation type="submission" date="2016-03" db="EMBL/GenBank/DDBJ databases">
        <title>Photobacterium proteolyticum sp. nov. a protease producing bacterium isolated from ocean sediments of Laizhou Bay.</title>
        <authorList>
            <person name="Li Y."/>
        </authorList>
    </citation>
    <scope>NUCLEOTIDE SEQUENCE [LARGE SCALE GENOMIC DNA]</scope>
    <source>
        <strain evidence="6 7">R-40508</strain>
    </source>
</reference>
<keyword evidence="2" id="KW-0378">Hydrolase</keyword>
<feature type="region of interest" description="Disordered" evidence="4">
    <location>
        <begin position="432"/>
        <end position="453"/>
    </location>
</feature>
<dbReference type="GO" id="GO:0004135">
    <property type="term" value="F:amylo-alpha-1,6-glucosidase activity"/>
    <property type="evidence" value="ECO:0007669"/>
    <property type="project" value="InterPro"/>
</dbReference>
<sequence length="642" mass="73021">MDWQVTKGTPSPLGANLTTSGCNFAIHAPNATGLSLVVFDHNNDHHTIKLHKQVNHIYSAHVEGLNAGMRYAYCVTHKAKPTQWLIDPYTQKLAANPLCESIPASVLVEHHFDWQQSSHPNTHQANSIIYELHVKGFTHLHPDVPAELRGKYLGLCHPAVIKHFQSLGVTTLQLMPIATSFDEGHLSEKELTNFWGYNPLCWFAPDKKFAIDDPVTELKTMVRTLHQHGIEVILDVVYNHTAESGDGGPVFNFKQLAPKTYLKNSQGKFENYTGCGNTVDLNYPPALRTVMDSLRHWVEEYHIDGFRFDLAATLGRRGPLFDRRSAFFQSIHQDPALQHVKLIAEPWDIGPNGYQLGGFPLGWNECNDKFRDTTRSFWNHKASLGEFATRLMGSRDLFSASRWPDKLSVNYVSYHDGFTLQDLVSYNQKHNHANKENNRDGHGDNRSFNHGIEGPTNTPAIVILRERQKRNLITSLLFSFGIPHMLAVDSLSHTQQGNNNAYCQDSAISWANWQLDNEQTQFAQWLERIISARNQYMVPFIESFCGESRGEHRINWMKPNSQRLQVEDWHQHAPIMLHLGLYHCGSELLYLINPDKVPTRFRLPKGSPWKIVCDTADLTPSQPTVCTTYMQSAHSITILHRS</sequence>
<dbReference type="Gene3D" id="2.60.40.10">
    <property type="entry name" value="Immunoglobulins"/>
    <property type="match status" value="1"/>
</dbReference>
<dbReference type="InterPro" id="IPR044505">
    <property type="entry name" value="GlgX_Isoamylase_N_E_set"/>
</dbReference>
<dbReference type="Pfam" id="PF02922">
    <property type="entry name" value="CBM_48"/>
    <property type="match status" value="1"/>
</dbReference>
<evidence type="ECO:0000313" key="7">
    <source>
        <dbReference type="Proteomes" id="UP000078503"/>
    </source>
</evidence>
<dbReference type="InterPro" id="IPR014756">
    <property type="entry name" value="Ig_E-set"/>
</dbReference>
<feature type="domain" description="Glycosyl hydrolase family 13 catalytic" evidence="5">
    <location>
        <begin position="135"/>
        <end position="533"/>
    </location>
</feature>
<evidence type="ECO:0000259" key="5">
    <source>
        <dbReference type="SMART" id="SM00642"/>
    </source>
</evidence>
<evidence type="ECO:0000256" key="3">
    <source>
        <dbReference type="ARBA" id="ARBA00023295"/>
    </source>
</evidence>
<dbReference type="Gene3D" id="3.20.20.80">
    <property type="entry name" value="Glycosidases"/>
    <property type="match status" value="1"/>
</dbReference>
<dbReference type="PROSITE" id="PS51257">
    <property type="entry name" value="PROKAR_LIPOPROTEIN"/>
    <property type="match status" value="1"/>
</dbReference>
<evidence type="ECO:0000313" key="6">
    <source>
        <dbReference type="EMBL" id="OAN11141.1"/>
    </source>
</evidence>
<dbReference type="RefSeq" id="WP_068335302.1">
    <property type="nucleotide sequence ID" value="NZ_LVHF01000033.1"/>
</dbReference>
<evidence type="ECO:0000256" key="2">
    <source>
        <dbReference type="ARBA" id="ARBA00022801"/>
    </source>
</evidence>
<dbReference type="SUPFAM" id="SSF81296">
    <property type="entry name" value="E set domains"/>
    <property type="match status" value="1"/>
</dbReference>
<comment type="caution">
    <text evidence="6">The sequence shown here is derived from an EMBL/GenBank/DDBJ whole genome shotgun (WGS) entry which is preliminary data.</text>
</comment>
<dbReference type="Proteomes" id="UP000078503">
    <property type="component" value="Unassembled WGS sequence"/>
</dbReference>
<dbReference type="InterPro" id="IPR013780">
    <property type="entry name" value="Glyco_hydro_b"/>
</dbReference>
<dbReference type="CDD" id="cd11326">
    <property type="entry name" value="AmyAc_Glg_debranch"/>
    <property type="match status" value="1"/>
</dbReference>
<dbReference type="OrthoDB" id="3236218at2"/>
<dbReference type="CDD" id="cd02856">
    <property type="entry name" value="E_set_GDE_Isoamylase_N"/>
    <property type="match status" value="1"/>
</dbReference>
<dbReference type="NCBIfam" id="TIGR02100">
    <property type="entry name" value="glgX_debranch"/>
    <property type="match status" value="1"/>
</dbReference>
<protein>
    <submittedName>
        <fullName evidence="6">Glycogen debranching enzyme</fullName>
    </submittedName>
</protein>
<dbReference type="EMBL" id="LVHF01000033">
    <property type="protein sequence ID" value="OAN11141.1"/>
    <property type="molecule type" value="Genomic_DNA"/>
</dbReference>
<proteinExistence type="inferred from homology"/>
<dbReference type="InterPro" id="IPR011837">
    <property type="entry name" value="Glycogen_debranch_GlgX"/>
</dbReference>
<dbReference type="STRING" id="858640.A3K86_19440"/>
<evidence type="ECO:0000256" key="4">
    <source>
        <dbReference type="SAM" id="MobiDB-lite"/>
    </source>
</evidence>